<organism evidence="2 3">
    <name type="scientific">Marinobacter salexigens</name>
    <dbReference type="NCBI Taxonomy" id="1925763"/>
    <lineage>
        <taxon>Bacteria</taxon>
        <taxon>Pseudomonadati</taxon>
        <taxon>Pseudomonadota</taxon>
        <taxon>Gammaproteobacteria</taxon>
        <taxon>Pseudomonadales</taxon>
        <taxon>Marinobacteraceae</taxon>
        <taxon>Marinobacter</taxon>
    </lineage>
</organism>
<protein>
    <submittedName>
        <fullName evidence="2">Uncharacterized protein</fullName>
    </submittedName>
</protein>
<keyword evidence="3" id="KW-1185">Reference proteome</keyword>
<dbReference type="EMBL" id="JAHKPV010000001">
    <property type="protein sequence ID" value="MBU2872719.1"/>
    <property type="molecule type" value="Genomic_DNA"/>
</dbReference>
<dbReference type="RefSeq" id="WP_216006621.1">
    <property type="nucleotide sequence ID" value="NZ_JAHKPV010000001.1"/>
</dbReference>
<evidence type="ECO:0000313" key="2">
    <source>
        <dbReference type="EMBL" id="MBU2872719.1"/>
    </source>
</evidence>
<name>A0ABS6A7C3_9GAMM</name>
<accession>A0ABS6A7C3</accession>
<comment type="caution">
    <text evidence="2">The sequence shown here is derived from an EMBL/GenBank/DDBJ whole genome shotgun (WGS) entry which is preliminary data.</text>
</comment>
<dbReference type="Proteomes" id="UP000753376">
    <property type="component" value="Unassembled WGS sequence"/>
</dbReference>
<evidence type="ECO:0000256" key="1">
    <source>
        <dbReference type="SAM" id="SignalP"/>
    </source>
</evidence>
<gene>
    <name evidence="2" type="ORF">KO508_01755</name>
</gene>
<evidence type="ECO:0000313" key="3">
    <source>
        <dbReference type="Proteomes" id="UP000753376"/>
    </source>
</evidence>
<feature type="signal peptide" evidence="1">
    <location>
        <begin position="1"/>
        <end position="25"/>
    </location>
</feature>
<feature type="chain" id="PRO_5045678666" evidence="1">
    <location>
        <begin position="26"/>
        <end position="200"/>
    </location>
</feature>
<keyword evidence="1" id="KW-0732">Signal</keyword>
<sequence length="200" mass="21989">MSRSKSITRWSLALVVSLLAFAAQAKDLSDSTIRAFIATMNDAQALQDKYGDTERWPDPEDEETTSMPDMTRLFSTGVEQMEGTPAYAEFESVVEKRGFDSLESWASVGDRVFAAMMAIQMKSESSGVGQEMAGVMAEIENDPNMSEQQKAQMRAMMGAALNITKIADDVPAADIEAVRPHLKDLEAAMNDDEDWDASED</sequence>
<reference evidence="2 3" key="1">
    <citation type="submission" date="2021-05" db="EMBL/GenBank/DDBJ databases">
        <title>Draft genomes of bacteria isolated from model marine particles.</title>
        <authorList>
            <person name="Datta M.S."/>
            <person name="Schwartzman J.A."/>
            <person name="Enke T.N."/>
            <person name="Saavedra J."/>
            <person name="Cermak N."/>
            <person name="Cordero O.X."/>
        </authorList>
    </citation>
    <scope>NUCLEOTIDE SEQUENCE [LARGE SCALE GENOMIC DNA]</scope>
    <source>
        <strain evidence="2 3">D2M19</strain>
    </source>
</reference>
<proteinExistence type="predicted"/>